<dbReference type="EMBL" id="CAMPGE010005469">
    <property type="protein sequence ID" value="CAI2364323.1"/>
    <property type="molecule type" value="Genomic_DNA"/>
</dbReference>
<dbReference type="GO" id="GO:0008333">
    <property type="term" value="P:endosome to lysosome transport"/>
    <property type="evidence" value="ECO:0007669"/>
    <property type="project" value="TreeGrafter"/>
</dbReference>
<evidence type="ECO:0000256" key="6">
    <source>
        <dbReference type="ARBA" id="ARBA00023054"/>
    </source>
</evidence>
<dbReference type="SUPFAM" id="SSF54495">
    <property type="entry name" value="UBC-like"/>
    <property type="match status" value="1"/>
</dbReference>
<comment type="subcellular location">
    <subcellularLocation>
        <location evidence="1">Endosome</location>
    </subcellularLocation>
</comment>
<keyword evidence="5" id="KW-0653">Protein transport</keyword>
<dbReference type="GO" id="GO:0000813">
    <property type="term" value="C:ESCRT I complex"/>
    <property type="evidence" value="ECO:0007669"/>
    <property type="project" value="TreeGrafter"/>
</dbReference>
<gene>
    <name evidence="9" type="ORF">ECRASSUSDP1_LOCUS5666</name>
</gene>
<sequence>MFQQQTDPIYSQIYTNIVSCNYGSYQNNVLQQIYLFMKQYTNFKVSLTSMKYDNGVQVNCICLTGAVGINYQSKQYSIPLNIVLPVGYPSTAPKVYLAYKLSAESAEGNPLIKGGSEVMNNYLHKWVGNNATYTLGGLCYNLSKSFELYPPLDNVKPKGIMDTIGSAASSVVNSVKSTVHNVTAPPASKAPLETTHSVETTSTVKSPPPPVQKTPEMLEKEELVAQATQKLLSYKELSSALPGGNNTDPVSAIIANAKIELGENSTKLQKQTLMLENEIQEVKTHNAEIKEFISKNAGKEVTKDNIDDFVDVKEEDHKSILDEVKIKEGALEDTLAQCKKLYRKKTIDLSTYLETVRELSEEQFLNLAMREKILALMTTIHRP</sequence>
<dbReference type="InterPro" id="IPR016135">
    <property type="entry name" value="UBQ-conjugating_enzyme/RWD"/>
</dbReference>
<reference evidence="9" key="1">
    <citation type="submission" date="2023-07" db="EMBL/GenBank/DDBJ databases">
        <authorList>
            <consortium name="AG Swart"/>
            <person name="Singh M."/>
            <person name="Singh A."/>
            <person name="Seah K."/>
            <person name="Emmerich C."/>
        </authorList>
    </citation>
    <scope>NUCLEOTIDE SEQUENCE</scope>
    <source>
        <strain evidence="9">DP1</strain>
    </source>
</reference>
<keyword evidence="4" id="KW-0967">Endosome</keyword>
<accession>A0AAD1U980</accession>
<dbReference type="Pfam" id="PF09454">
    <property type="entry name" value="Vps23_core"/>
    <property type="match status" value="1"/>
</dbReference>
<name>A0AAD1U980_EUPCR</name>
<comment type="caution">
    <text evidence="9">The sequence shown here is derived from an EMBL/GenBank/DDBJ whole genome shotgun (WGS) entry which is preliminary data.</text>
</comment>
<dbReference type="GO" id="GO:0015031">
    <property type="term" value="P:protein transport"/>
    <property type="evidence" value="ECO:0007669"/>
    <property type="project" value="UniProtKB-KW"/>
</dbReference>
<dbReference type="PANTHER" id="PTHR23306:SF3">
    <property type="entry name" value="TUMOR SUPPRESSOR PROTEIN 101"/>
    <property type="match status" value="1"/>
</dbReference>
<evidence type="ECO:0000256" key="3">
    <source>
        <dbReference type="ARBA" id="ARBA00022448"/>
    </source>
</evidence>
<evidence type="ECO:0000313" key="9">
    <source>
        <dbReference type="EMBL" id="CAI2364323.1"/>
    </source>
</evidence>
<feature type="domain" description="UEV" evidence="8">
    <location>
        <begin position="10"/>
        <end position="156"/>
    </location>
</feature>
<dbReference type="InterPro" id="IPR037202">
    <property type="entry name" value="ESCRT_assembly_dom"/>
</dbReference>
<proteinExistence type="inferred from homology"/>
<feature type="compositionally biased region" description="Low complexity" evidence="7">
    <location>
        <begin position="193"/>
        <end position="205"/>
    </location>
</feature>
<dbReference type="AlphaFoldDB" id="A0AAD1U980"/>
<evidence type="ECO:0000259" key="8">
    <source>
        <dbReference type="PROSITE" id="PS51322"/>
    </source>
</evidence>
<evidence type="ECO:0000256" key="2">
    <source>
        <dbReference type="ARBA" id="ARBA00009594"/>
    </source>
</evidence>
<dbReference type="Proteomes" id="UP001295684">
    <property type="component" value="Unassembled WGS sequence"/>
</dbReference>
<keyword evidence="10" id="KW-1185">Reference proteome</keyword>
<dbReference type="GO" id="GO:0043130">
    <property type="term" value="F:ubiquitin binding"/>
    <property type="evidence" value="ECO:0007669"/>
    <property type="project" value="TreeGrafter"/>
</dbReference>
<keyword evidence="3" id="KW-0813">Transport</keyword>
<dbReference type="PROSITE" id="PS51322">
    <property type="entry name" value="UEV"/>
    <property type="match status" value="1"/>
</dbReference>
<dbReference type="InterPro" id="IPR017916">
    <property type="entry name" value="SB_dom"/>
</dbReference>
<evidence type="ECO:0000256" key="5">
    <source>
        <dbReference type="ARBA" id="ARBA00022927"/>
    </source>
</evidence>
<organism evidence="9 10">
    <name type="scientific">Euplotes crassus</name>
    <dbReference type="NCBI Taxonomy" id="5936"/>
    <lineage>
        <taxon>Eukaryota</taxon>
        <taxon>Sar</taxon>
        <taxon>Alveolata</taxon>
        <taxon>Ciliophora</taxon>
        <taxon>Intramacronucleata</taxon>
        <taxon>Spirotrichea</taxon>
        <taxon>Hypotrichia</taxon>
        <taxon>Euplotida</taxon>
        <taxon>Euplotidae</taxon>
        <taxon>Moneuplotes</taxon>
    </lineage>
</organism>
<evidence type="ECO:0000313" key="10">
    <source>
        <dbReference type="Proteomes" id="UP001295684"/>
    </source>
</evidence>
<dbReference type="PANTHER" id="PTHR23306">
    <property type="entry name" value="TUMOR SUSCEPTIBILITY GENE 101 PROTEIN-RELATED"/>
    <property type="match status" value="1"/>
</dbReference>
<comment type="similarity">
    <text evidence="2">Belongs to the ubiquitin-conjugating enzyme family. UEV subfamily.</text>
</comment>
<dbReference type="Gene3D" id="6.10.140.820">
    <property type="match status" value="1"/>
</dbReference>
<dbReference type="InterPro" id="IPR008883">
    <property type="entry name" value="UEV_N"/>
</dbReference>
<dbReference type="InterPro" id="IPR052070">
    <property type="entry name" value="ESCRT-I_UEV_domain"/>
</dbReference>
<evidence type="ECO:0000256" key="1">
    <source>
        <dbReference type="ARBA" id="ARBA00004177"/>
    </source>
</evidence>
<dbReference type="Pfam" id="PF05743">
    <property type="entry name" value="UEV"/>
    <property type="match status" value="1"/>
</dbReference>
<protein>
    <recommendedName>
        <fullName evidence="8">UEV domain-containing protein</fullName>
    </recommendedName>
</protein>
<evidence type="ECO:0000256" key="4">
    <source>
        <dbReference type="ARBA" id="ARBA00022753"/>
    </source>
</evidence>
<feature type="region of interest" description="Disordered" evidence="7">
    <location>
        <begin position="182"/>
        <end position="214"/>
    </location>
</feature>
<evidence type="ECO:0000256" key="7">
    <source>
        <dbReference type="SAM" id="MobiDB-lite"/>
    </source>
</evidence>
<dbReference type="SUPFAM" id="SSF140111">
    <property type="entry name" value="Endosomal sorting complex assembly domain"/>
    <property type="match status" value="1"/>
</dbReference>
<keyword evidence="6" id="KW-0175">Coiled coil</keyword>
<dbReference type="CDD" id="cd11685">
    <property type="entry name" value="UEV_TSG101-like"/>
    <property type="match status" value="1"/>
</dbReference>
<dbReference type="Gene3D" id="3.10.110.10">
    <property type="entry name" value="Ubiquitin Conjugating Enzyme"/>
    <property type="match status" value="1"/>
</dbReference>